<dbReference type="GO" id="GO:0008800">
    <property type="term" value="F:beta-lactamase activity"/>
    <property type="evidence" value="ECO:0007669"/>
    <property type="project" value="UniProtKB-EC"/>
</dbReference>
<evidence type="ECO:0000256" key="10">
    <source>
        <dbReference type="ARBA" id="ARBA00022801"/>
    </source>
</evidence>
<dbReference type="GO" id="GO:0046677">
    <property type="term" value="P:response to antibiotic"/>
    <property type="evidence" value="ECO:0007669"/>
    <property type="project" value="UniProtKB-KW"/>
</dbReference>
<comment type="caution">
    <text evidence="14">The sequence shown here is derived from an EMBL/GenBank/DDBJ whole genome shotgun (WGS) entry which is preliminary data.</text>
</comment>
<evidence type="ECO:0000256" key="4">
    <source>
        <dbReference type="ARBA" id="ARBA00005250"/>
    </source>
</evidence>
<comment type="subunit">
    <text evidence="5">Monomer.</text>
</comment>
<dbReference type="AlphaFoldDB" id="A0AAN4VXA3"/>
<evidence type="ECO:0000313" key="14">
    <source>
        <dbReference type="EMBL" id="GJM60602.1"/>
    </source>
</evidence>
<dbReference type="InterPro" id="IPR001018">
    <property type="entry name" value="Beta-lactamase_class-B_CS"/>
</dbReference>
<dbReference type="SUPFAM" id="SSF56281">
    <property type="entry name" value="Metallo-hydrolase/oxidoreductase"/>
    <property type="match status" value="1"/>
</dbReference>
<evidence type="ECO:0000256" key="3">
    <source>
        <dbReference type="ARBA" id="ARBA00004418"/>
    </source>
</evidence>
<keyword evidence="9" id="KW-0574">Periplasm</keyword>
<gene>
    <name evidence="14" type="primary">bla</name>
    <name evidence="14" type="ORF">PEDI_11540</name>
</gene>
<evidence type="ECO:0000256" key="12">
    <source>
        <dbReference type="ARBA" id="ARBA00023251"/>
    </source>
</evidence>
<name>A0AAN4VXA3_9BACT</name>
<evidence type="ECO:0000256" key="11">
    <source>
        <dbReference type="ARBA" id="ARBA00022833"/>
    </source>
</evidence>
<evidence type="ECO:0000256" key="9">
    <source>
        <dbReference type="ARBA" id="ARBA00022764"/>
    </source>
</evidence>
<dbReference type="GO" id="GO:0042597">
    <property type="term" value="C:periplasmic space"/>
    <property type="evidence" value="ECO:0007669"/>
    <property type="project" value="UniProtKB-SubCell"/>
</dbReference>
<organism evidence="14 15">
    <name type="scientific">Persicobacter diffluens</name>
    <dbReference type="NCBI Taxonomy" id="981"/>
    <lineage>
        <taxon>Bacteria</taxon>
        <taxon>Pseudomonadati</taxon>
        <taxon>Bacteroidota</taxon>
        <taxon>Cytophagia</taxon>
        <taxon>Cytophagales</taxon>
        <taxon>Persicobacteraceae</taxon>
        <taxon>Persicobacter</taxon>
    </lineage>
</organism>
<dbReference type="GO" id="GO:0008270">
    <property type="term" value="F:zinc ion binding"/>
    <property type="evidence" value="ECO:0007669"/>
    <property type="project" value="InterPro"/>
</dbReference>
<dbReference type="EC" id="3.5.2.6" evidence="6"/>
<proteinExistence type="inferred from homology"/>
<feature type="domain" description="Metallo-beta-lactamase" evidence="13">
    <location>
        <begin position="53"/>
        <end position="223"/>
    </location>
</feature>
<keyword evidence="11" id="KW-0862">Zinc</keyword>
<evidence type="ECO:0000256" key="6">
    <source>
        <dbReference type="ARBA" id="ARBA00012865"/>
    </source>
</evidence>
<evidence type="ECO:0000259" key="13">
    <source>
        <dbReference type="SMART" id="SM00849"/>
    </source>
</evidence>
<dbReference type="EMBL" id="BQKE01000001">
    <property type="protein sequence ID" value="GJM60602.1"/>
    <property type="molecule type" value="Genomic_DNA"/>
</dbReference>
<dbReference type="Gene3D" id="3.60.15.10">
    <property type="entry name" value="Ribonuclease Z/Hydroxyacylglutathione hydrolase-like"/>
    <property type="match status" value="1"/>
</dbReference>
<dbReference type="InterPro" id="IPR058199">
    <property type="entry name" value="BlaB//VIM/IMP-1"/>
</dbReference>
<protein>
    <recommendedName>
        <fullName evidence="6">beta-lactamase</fullName>
        <ecNumber evidence="6">3.5.2.6</ecNumber>
    </recommendedName>
</protein>
<dbReference type="GO" id="GO:0017001">
    <property type="term" value="P:antibiotic catabolic process"/>
    <property type="evidence" value="ECO:0007669"/>
    <property type="project" value="InterPro"/>
</dbReference>
<evidence type="ECO:0000256" key="2">
    <source>
        <dbReference type="ARBA" id="ARBA00001947"/>
    </source>
</evidence>
<evidence type="ECO:0000256" key="5">
    <source>
        <dbReference type="ARBA" id="ARBA00011245"/>
    </source>
</evidence>
<keyword evidence="12" id="KW-0046">Antibiotic resistance</keyword>
<dbReference type="PROSITE" id="PS00744">
    <property type="entry name" value="BETA_LACTAMASE_B_2"/>
    <property type="match status" value="1"/>
</dbReference>
<sequence>MPTFATFLLLLFFGLPAFTQNIKISDHVFLSPINEHTYLHVSFHEFEGFGKVASNGLLVIKNGKALLVDTPADEPTTIELYDYITSELNAQVTTLIIGHYHADCMAGMPFLQEKGVETISGSKTSSICKNTGKAQSQRKFKKALNFDFEGSKVDCRYLGGGHTEDNIVVYLPEEKILFGGCLVKSLSSKNLGNTEDADLKAWPKTLNKVEKTFPMSKIVIPGHGRSGGMDLILHSMDLLKNHKK</sequence>
<evidence type="ECO:0000256" key="7">
    <source>
        <dbReference type="ARBA" id="ARBA00022723"/>
    </source>
</evidence>
<accession>A0AAN4VXA3</accession>
<dbReference type="Proteomes" id="UP001310022">
    <property type="component" value="Unassembled WGS sequence"/>
</dbReference>
<dbReference type="RefSeq" id="WP_338236315.1">
    <property type="nucleotide sequence ID" value="NZ_BQKE01000001.1"/>
</dbReference>
<keyword evidence="10" id="KW-0378">Hydrolase</keyword>
<evidence type="ECO:0000256" key="8">
    <source>
        <dbReference type="ARBA" id="ARBA00022729"/>
    </source>
</evidence>
<keyword evidence="7" id="KW-0479">Metal-binding</keyword>
<comment type="similarity">
    <text evidence="4">Belongs to the metallo-beta-lactamase superfamily. Class-B beta-lactamase family.</text>
</comment>
<dbReference type="PANTHER" id="PTHR42951:SF4">
    <property type="entry name" value="ACYL-COENZYME A THIOESTERASE MBLAC2"/>
    <property type="match status" value="1"/>
</dbReference>
<dbReference type="InterPro" id="IPR001279">
    <property type="entry name" value="Metallo-B-lactamas"/>
</dbReference>
<comment type="catalytic activity">
    <reaction evidence="1">
        <text>a beta-lactam + H2O = a substituted beta-amino acid</text>
        <dbReference type="Rhea" id="RHEA:20401"/>
        <dbReference type="ChEBI" id="CHEBI:15377"/>
        <dbReference type="ChEBI" id="CHEBI:35627"/>
        <dbReference type="ChEBI" id="CHEBI:140347"/>
        <dbReference type="EC" id="3.5.2.6"/>
    </reaction>
</comment>
<comment type="subcellular location">
    <subcellularLocation>
        <location evidence="3">Periplasm</location>
    </subcellularLocation>
</comment>
<comment type="cofactor">
    <cofactor evidence="2">
        <name>Zn(2+)</name>
        <dbReference type="ChEBI" id="CHEBI:29105"/>
    </cofactor>
</comment>
<dbReference type="InterPro" id="IPR036866">
    <property type="entry name" value="RibonucZ/Hydroxyglut_hydro"/>
</dbReference>
<dbReference type="PANTHER" id="PTHR42951">
    <property type="entry name" value="METALLO-BETA-LACTAMASE DOMAIN-CONTAINING"/>
    <property type="match status" value="1"/>
</dbReference>
<dbReference type="NCBIfam" id="NF012229">
    <property type="entry name" value="bla_class_B_core"/>
    <property type="match status" value="1"/>
</dbReference>
<evidence type="ECO:0000256" key="1">
    <source>
        <dbReference type="ARBA" id="ARBA00001526"/>
    </source>
</evidence>
<evidence type="ECO:0000313" key="15">
    <source>
        <dbReference type="Proteomes" id="UP001310022"/>
    </source>
</evidence>
<keyword evidence="8" id="KW-0732">Signal</keyword>
<keyword evidence="15" id="KW-1185">Reference proteome</keyword>
<dbReference type="Pfam" id="PF00753">
    <property type="entry name" value="Lactamase_B"/>
    <property type="match status" value="1"/>
</dbReference>
<dbReference type="NCBIfam" id="NF033088">
    <property type="entry name" value="bla_subclass_B1"/>
    <property type="match status" value="1"/>
</dbReference>
<dbReference type="SMART" id="SM00849">
    <property type="entry name" value="Lactamase_B"/>
    <property type="match status" value="1"/>
</dbReference>
<dbReference type="InterPro" id="IPR050855">
    <property type="entry name" value="NDM-1-like"/>
</dbReference>
<reference evidence="14 15" key="1">
    <citation type="submission" date="2021-12" db="EMBL/GenBank/DDBJ databases">
        <title>Genome sequencing of bacteria with rrn-lacking chromosome and rrn-plasmid.</title>
        <authorList>
            <person name="Anda M."/>
            <person name="Iwasaki W."/>
        </authorList>
    </citation>
    <scope>NUCLEOTIDE SEQUENCE [LARGE SCALE GENOMIC DNA]</scope>
    <source>
        <strain evidence="14 15">NBRC 15940</strain>
    </source>
</reference>